<name>A0ABV7EHN5_9SPHN</name>
<evidence type="ECO:0000256" key="8">
    <source>
        <dbReference type="ARBA" id="ARBA00023310"/>
    </source>
</evidence>
<comment type="function">
    <text evidence="10">Component of the F(0) channel, it forms part of the peripheral stalk, linking F(1) to F(0). The b'-subunit is a diverged and duplicated form of b found in plants and photosynthetic bacteria.</text>
</comment>
<keyword evidence="16" id="KW-1185">Reference proteome</keyword>
<keyword evidence="14" id="KW-0175">Coiled coil</keyword>
<evidence type="ECO:0000313" key="15">
    <source>
        <dbReference type="EMBL" id="MFC3101117.1"/>
    </source>
</evidence>
<proteinExistence type="inferred from homology"/>
<evidence type="ECO:0000256" key="4">
    <source>
        <dbReference type="ARBA" id="ARBA00022781"/>
    </source>
</evidence>
<feature type="transmembrane region" description="Helical" evidence="12">
    <location>
        <begin position="48"/>
        <end position="66"/>
    </location>
</feature>
<evidence type="ECO:0000256" key="6">
    <source>
        <dbReference type="ARBA" id="ARBA00023065"/>
    </source>
</evidence>
<keyword evidence="8 12" id="KW-0066">ATP synthesis</keyword>
<evidence type="ECO:0000256" key="5">
    <source>
        <dbReference type="ARBA" id="ARBA00022989"/>
    </source>
</evidence>
<evidence type="ECO:0000256" key="13">
    <source>
        <dbReference type="RuleBase" id="RU003848"/>
    </source>
</evidence>
<evidence type="ECO:0000313" key="16">
    <source>
        <dbReference type="Proteomes" id="UP001595378"/>
    </source>
</evidence>
<organism evidence="15 16">
    <name type="scientific">Alteraurantiacibacter lauratis</name>
    <dbReference type="NCBI Taxonomy" id="2054627"/>
    <lineage>
        <taxon>Bacteria</taxon>
        <taxon>Pseudomonadati</taxon>
        <taxon>Pseudomonadota</taxon>
        <taxon>Alphaproteobacteria</taxon>
        <taxon>Sphingomonadales</taxon>
        <taxon>Erythrobacteraceae</taxon>
        <taxon>Alteraurantiacibacter</taxon>
    </lineage>
</organism>
<comment type="similarity">
    <text evidence="12 13">Belongs to the ATPase B chain family.</text>
</comment>
<comment type="caution">
    <text evidence="15">The sequence shown here is derived from an EMBL/GenBank/DDBJ whole genome shotgun (WGS) entry which is preliminary data.</text>
</comment>
<reference evidence="16" key="1">
    <citation type="journal article" date="2019" name="Int. J. Syst. Evol. Microbiol.">
        <title>The Global Catalogue of Microorganisms (GCM) 10K type strain sequencing project: providing services to taxonomists for standard genome sequencing and annotation.</title>
        <authorList>
            <consortium name="The Broad Institute Genomics Platform"/>
            <consortium name="The Broad Institute Genome Sequencing Center for Infectious Disease"/>
            <person name="Wu L."/>
            <person name="Ma J."/>
        </authorList>
    </citation>
    <scope>NUCLEOTIDE SEQUENCE [LARGE SCALE GENOMIC DNA]</scope>
    <source>
        <strain evidence="16">KCTC 52606</strain>
    </source>
</reference>
<evidence type="ECO:0000256" key="1">
    <source>
        <dbReference type="ARBA" id="ARBA00022448"/>
    </source>
</evidence>
<comment type="subunit">
    <text evidence="12">F-type ATPases have 2 components, F(1) - the catalytic core - and F(0) - the membrane proton channel. F(1) has five subunits: alpha(3), beta(3), gamma(1), delta(1), epsilon(1). F(0) has three main subunits: a(1), b(2) and c(10-14). The alpha and beta chains form an alternating ring which encloses part of the gamma chain. F(1) is attached to F(0) by a central stalk formed by the gamma and epsilon chains, while a peripheral stalk is formed by the delta and b chains.</text>
</comment>
<evidence type="ECO:0000256" key="10">
    <source>
        <dbReference type="ARBA" id="ARBA00025614"/>
    </source>
</evidence>
<feature type="coiled-coil region" evidence="14">
    <location>
        <begin position="73"/>
        <end position="121"/>
    </location>
</feature>
<evidence type="ECO:0000256" key="7">
    <source>
        <dbReference type="ARBA" id="ARBA00023136"/>
    </source>
</evidence>
<evidence type="ECO:0000256" key="3">
    <source>
        <dbReference type="ARBA" id="ARBA00022692"/>
    </source>
</evidence>
<protein>
    <recommendedName>
        <fullName evidence="12">ATP synthase subunit b</fullName>
    </recommendedName>
    <alternativeName>
        <fullName evidence="12">ATP synthase F(0) sector subunit b</fullName>
    </alternativeName>
    <alternativeName>
        <fullName evidence="12">ATPase subunit I</fullName>
    </alternativeName>
    <alternativeName>
        <fullName evidence="12">F-type ATPase subunit b</fullName>
        <shortName evidence="12">F-ATPase subunit b</shortName>
    </alternativeName>
</protein>
<evidence type="ECO:0000256" key="14">
    <source>
        <dbReference type="SAM" id="Coils"/>
    </source>
</evidence>
<keyword evidence="1 12" id="KW-0813">Transport</keyword>
<dbReference type="HAMAP" id="MF_01398">
    <property type="entry name" value="ATP_synth_b_bprime"/>
    <property type="match status" value="1"/>
</dbReference>
<dbReference type="Proteomes" id="UP001595378">
    <property type="component" value="Unassembled WGS sequence"/>
</dbReference>
<dbReference type="EMBL" id="JBHRSU010000030">
    <property type="protein sequence ID" value="MFC3101117.1"/>
    <property type="molecule type" value="Genomic_DNA"/>
</dbReference>
<gene>
    <name evidence="12" type="primary">atpF</name>
    <name evidence="15" type="ORF">ACFODK_09465</name>
</gene>
<keyword evidence="3 12" id="KW-0812">Transmembrane</keyword>
<accession>A0ABV7EHN5</accession>
<dbReference type="RefSeq" id="WP_336919643.1">
    <property type="nucleotide sequence ID" value="NZ_JBANRN010000011.1"/>
</dbReference>
<dbReference type="CDD" id="cd06503">
    <property type="entry name" value="ATP-synt_Fo_b"/>
    <property type="match status" value="1"/>
</dbReference>
<dbReference type="Pfam" id="PF00430">
    <property type="entry name" value="ATP-synt_B"/>
    <property type="match status" value="1"/>
</dbReference>
<keyword evidence="4 12" id="KW-0375">Hydrogen ion transport</keyword>
<keyword evidence="5 12" id="KW-1133">Transmembrane helix</keyword>
<evidence type="ECO:0000256" key="2">
    <source>
        <dbReference type="ARBA" id="ARBA00022547"/>
    </source>
</evidence>
<keyword evidence="6 12" id="KW-0406">Ion transport</keyword>
<evidence type="ECO:0000256" key="11">
    <source>
        <dbReference type="ARBA" id="ARBA00037847"/>
    </source>
</evidence>
<dbReference type="InterPro" id="IPR002146">
    <property type="entry name" value="ATP_synth_b/b'su_bac/chlpt"/>
</dbReference>
<evidence type="ECO:0000256" key="12">
    <source>
        <dbReference type="HAMAP-Rule" id="MF_01398"/>
    </source>
</evidence>
<evidence type="ECO:0000256" key="9">
    <source>
        <dbReference type="ARBA" id="ARBA00025198"/>
    </source>
</evidence>
<keyword evidence="12" id="KW-1003">Cell membrane</keyword>
<comment type="function">
    <text evidence="9 12">F(1)F(0) ATP synthase produces ATP from ADP in the presence of a proton or sodium gradient. F-type ATPases consist of two structural domains, F(1) containing the extramembraneous catalytic core and F(0) containing the membrane proton channel, linked together by a central stalk and a peripheral stalk. During catalysis, ATP synthesis in the catalytic domain of F(1) is coupled via a rotary mechanism of the central stalk subunits to proton translocation.</text>
</comment>
<keyword evidence="2 12" id="KW-0138">CF(0)</keyword>
<keyword evidence="7 12" id="KW-0472">Membrane</keyword>
<comment type="subcellular location">
    <subcellularLocation>
        <location evidence="12">Cell membrane</location>
        <topology evidence="12">Single-pass membrane protein</topology>
    </subcellularLocation>
    <subcellularLocation>
        <location evidence="11">Endomembrane system</location>
        <topology evidence="11">Single-pass membrane protein</topology>
    </subcellularLocation>
</comment>
<sequence length="199" mass="20680">MANASTPPIAGPDAATLDQTPQGAVEAQVLVDDGHSLPQPELLGLQPYQWVSLSMAVLLLIAFGVAKVHRTIARGLDGKIAEIRRNLDEAKALRTEAEALRAEYAAKIASAEKDAEAMLANARTEADAIIAKAEADTTAMIARREAMAQGKIAAAELQAVADLRARAAQASTAAAAALIAERHDADADAKLADEVIAAL</sequence>